<feature type="region of interest" description="Disordered" evidence="1">
    <location>
        <begin position="25"/>
        <end position="52"/>
    </location>
</feature>
<feature type="compositionally biased region" description="Basic and acidic residues" evidence="1">
    <location>
        <begin position="25"/>
        <end position="35"/>
    </location>
</feature>
<dbReference type="PROSITE" id="PS51257">
    <property type="entry name" value="PROKAR_LIPOPROTEIN"/>
    <property type="match status" value="1"/>
</dbReference>
<evidence type="ECO:0000256" key="1">
    <source>
        <dbReference type="SAM" id="MobiDB-lite"/>
    </source>
</evidence>
<dbReference type="EMBL" id="FNIJ01000012">
    <property type="protein sequence ID" value="SDO53360.1"/>
    <property type="molecule type" value="Genomic_DNA"/>
</dbReference>
<organism evidence="2 3">
    <name type="scientific">Pseudomonas jinjuensis</name>
    <dbReference type="NCBI Taxonomy" id="198616"/>
    <lineage>
        <taxon>Bacteria</taxon>
        <taxon>Pseudomonadati</taxon>
        <taxon>Pseudomonadota</taxon>
        <taxon>Gammaproteobacteria</taxon>
        <taxon>Pseudomonadales</taxon>
        <taxon>Pseudomonadaceae</taxon>
        <taxon>Pseudomonas</taxon>
    </lineage>
</organism>
<keyword evidence="3" id="KW-1185">Reference proteome</keyword>
<dbReference type="Proteomes" id="UP000242957">
    <property type="component" value="Unassembled WGS sequence"/>
</dbReference>
<proteinExistence type="predicted"/>
<reference evidence="3" key="1">
    <citation type="submission" date="2016-10" db="EMBL/GenBank/DDBJ databases">
        <authorList>
            <person name="Varghese N."/>
            <person name="Submissions S."/>
        </authorList>
    </citation>
    <scope>NUCLEOTIDE SEQUENCE [LARGE SCALE GENOMIC DNA]</scope>
    <source>
        <strain evidence="3">JCM 21621</strain>
    </source>
</reference>
<sequence>MMRILSTFLIATALLLSGCWDSESEQKAKEQEQRSKNFWHVTPPDRSKSKGY</sequence>
<evidence type="ECO:0000313" key="3">
    <source>
        <dbReference type="Proteomes" id="UP000242957"/>
    </source>
</evidence>
<feature type="compositionally biased region" description="Basic and acidic residues" evidence="1">
    <location>
        <begin position="43"/>
        <end position="52"/>
    </location>
</feature>
<gene>
    <name evidence="2" type="ORF">SAMN05216193_112121</name>
</gene>
<dbReference type="RefSeq" id="WP_169720247.1">
    <property type="nucleotide sequence ID" value="NZ_FNIJ01000012.1"/>
</dbReference>
<name>A0A1H0KC63_9PSED</name>
<protein>
    <submittedName>
        <fullName evidence="2">Uncharacterized protein</fullName>
    </submittedName>
</protein>
<evidence type="ECO:0000313" key="2">
    <source>
        <dbReference type="EMBL" id="SDO53360.1"/>
    </source>
</evidence>
<accession>A0A1H0KC63</accession>
<dbReference type="AlphaFoldDB" id="A0A1H0KC63"/>
<dbReference type="STRING" id="198616.SAMN05216193_112121"/>